<feature type="chain" id="PRO_5016942214" evidence="3">
    <location>
        <begin position="23"/>
        <end position="388"/>
    </location>
</feature>
<dbReference type="InterPro" id="IPR050430">
    <property type="entry name" value="Peptidase_S1"/>
</dbReference>
<feature type="domain" description="Peptidase S1" evidence="4">
    <location>
        <begin position="127"/>
        <end position="379"/>
    </location>
</feature>
<dbReference type="OrthoDB" id="267336at2"/>
<keyword evidence="3" id="KW-0732">Signal</keyword>
<evidence type="ECO:0000256" key="2">
    <source>
        <dbReference type="ARBA" id="ARBA00023157"/>
    </source>
</evidence>
<comment type="caution">
    <text evidence="5">The sequence shown here is derived from an EMBL/GenBank/DDBJ whole genome shotgun (WGS) entry which is preliminary data.</text>
</comment>
<dbReference type="EMBL" id="QNRR01000002">
    <property type="protein sequence ID" value="RBP46535.1"/>
    <property type="molecule type" value="Genomic_DNA"/>
</dbReference>
<dbReference type="PRINTS" id="PR00722">
    <property type="entry name" value="CHYMOTRYPSIN"/>
</dbReference>
<dbReference type="PROSITE" id="PS50240">
    <property type="entry name" value="TRYPSIN_DOM"/>
    <property type="match status" value="1"/>
</dbReference>
<keyword evidence="6" id="KW-1185">Reference proteome</keyword>
<dbReference type="Pfam" id="PF00089">
    <property type="entry name" value="Trypsin"/>
    <property type="match status" value="1"/>
</dbReference>
<dbReference type="RefSeq" id="WP_113958040.1">
    <property type="nucleotide sequence ID" value="NZ_QNRR01000002.1"/>
</dbReference>
<evidence type="ECO:0000256" key="3">
    <source>
        <dbReference type="SAM" id="SignalP"/>
    </source>
</evidence>
<dbReference type="GO" id="GO:0006508">
    <property type="term" value="P:proteolysis"/>
    <property type="evidence" value="ECO:0007669"/>
    <property type="project" value="InterPro"/>
</dbReference>
<dbReference type="InterPro" id="IPR001314">
    <property type="entry name" value="Peptidase_S1A"/>
</dbReference>
<gene>
    <name evidence="5" type="ORF">DES53_102926</name>
</gene>
<dbReference type="SMART" id="SM00020">
    <property type="entry name" value="Tryp_SPc"/>
    <property type="match status" value="1"/>
</dbReference>
<dbReference type="PANTHER" id="PTHR24276:SF98">
    <property type="entry name" value="FI18310P1-RELATED"/>
    <property type="match status" value="1"/>
</dbReference>
<reference evidence="5 6" key="1">
    <citation type="submission" date="2018-06" db="EMBL/GenBank/DDBJ databases">
        <title>Genomic Encyclopedia of Type Strains, Phase IV (KMG-IV): sequencing the most valuable type-strain genomes for metagenomic binning, comparative biology and taxonomic classification.</title>
        <authorList>
            <person name="Goeker M."/>
        </authorList>
    </citation>
    <scope>NUCLEOTIDE SEQUENCE [LARGE SCALE GENOMIC DNA]</scope>
    <source>
        <strain evidence="5 6">DSM 25532</strain>
    </source>
</reference>
<sequence length="388" mass="41805">MALSYVQFAGALLLVLLLSACSATNSITEVAPEVKPIASARSAAPTPPEVRSGFTTKEKLASLREYVEKLAKIEMVPSGFEVFLPGNVDSLLEDEVFIDGAYNLVHNEELATKYNLPLATDSSGVRIVGKSRKAKKKEHQECVAVGFAATDFIGSGVLIMPNVVLTAAHVVVDSQGRVRKNAMIWVGTQTPQQGAEGDRYLCTRYDAVRHENYAWEKGSPADREPRKNDVALVFLDNPVSKAPPARLATTAEFDANRGYVILTGFGYNKHSMDEGGAGYGTKRVADKPPVPMGKDLETYELAQESGRFLEFVAGKIAAPSKSDTCGGDSGGPAYLQIARQLVVAGLTSRSAKGVGKPCGDGGVYERVDRYRSWIAKECKRKGIVFPPQ</sequence>
<dbReference type="GO" id="GO:0004252">
    <property type="term" value="F:serine-type endopeptidase activity"/>
    <property type="evidence" value="ECO:0007669"/>
    <property type="project" value="InterPro"/>
</dbReference>
<accession>A0A366HS77</accession>
<dbReference type="InterPro" id="IPR001254">
    <property type="entry name" value="Trypsin_dom"/>
</dbReference>
<feature type="signal peptide" evidence="3">
    <location>
        <begin position="1"/>
        <end position="22"/>
    </location>
</feature>
<evidence type="ECO:0000313" key="5">
    <source>
        <dbReference type="EMBL" id="RBP46535.1"/>
    </source>
</evidence>
<organism evidence="5 6">
    <name type="scientific">Roseimicrobium gellanilyticum</name>
    <dbReference type="NCBI Taxonomy" id="748857"/>
    <lineage>
        <taxon>Bacteria</taxon>
        <taxon>Pseudomonadati</taxon>
        <taxon>Verrucomicrobiota</taxon>
        <taxon>Verrucomicrobiia</taxon>
        <taxon>Verrucomicrobiales</taxon>
        <taxon>Verrucomicrobiaceae</taxon>
        <taxon>Roseimicrobium</taxon>
    </lineage>
</organism>
<keyword evidence="2" id="KW-1015">Disulfide bond</keyword>
<protein>
    <submittedName>
        <fullName evidence="5">Trypsin</fullName>
    </submittedName>
</protein>
<evidence type="ECO:0000259" key="4">
    <source>
        <dbReference type="PROSITE" id="PS50240"/>
    </source>
</evidence>
<comment type="similarity">
    <text evidence="1">Belongs to the peptidase S1 family.</text>
</comment>
<name>A0A366HS77_9BACT</name>
<proteinExistence type="inferred from homology"/>
<dbReference type="Gene3D" id="2.40.10.10">
    <property type="entry name" value="Trypsin-like serine proteases"/>
    <property type="match status" value="1"/>
</dbReference>
<evidence type="ECO:0000256" key="1">
    <source>
        <dbReference type="ARBA" id="ARBA00007664"/>
    </source>
</evidence>
<evidence type="ECO:0000313" key="6">
    <source>
        <dbReference type="Proteomes" id="UP000253426"/>
    </source>
</evidence>
<dbReference type="SUPFAM" id="SSF50494">
    <property type="entry name" value="Trypsin-like serine proteases"/>
    <property type="match status" value="1"/>
</dbReference>
<dbReference type="InterPro" id="IPR009003">
    <property type="entry name" value="Peptidase_S1_PA"/>
</dbReference>
<dbReference type="Proteomes" id="UP000253426">
    <property type="component" value="Unassembled WGS sequence"/>
</dbReference>
<dbReference type="AlphaFoldDB" id="A0A366HS77"/>
<dbReference type="InterPro" id="IPR043504">
    <property type="entry name" value="Peptidase_S1_PA_chymotrypsin"/>
</dbReference>
<dbReference type="PANTHER" id="PTHR24276">
    <property type="entry name" value="POLYSERASE-RELATED"/>
    <property type="match status" value="1"/>
</dbReference>